<evidence type="ECO:0000313" key="3">
    <source>
        <dbReference type="Proteomes" id="UP001054857"/>
    </source>
</evidence>
<keyword evidence="1" id="KW-0238">DNA-binding</keyword>
<reference evidence="2 3" key="1">
    <citation type="journal article" date="2021" name="Sci. Rep.">
        <title>Genome sequencing of the multicellular alga Astrephomene provides insights into convergent evolution of germ-soma differentiation.</title>
        <authorList>
            <person name="Yamashita S."/>
            <person name="Yamamoto K."/>
            <person name="Matsuzaki R."/>
            <person name="Suzuki S."/>
            <person name="Yamaguchi H."/>
            <person name="Hirooka S."/>
            <person name="Minakuchi Y."/>
            <person name="Miyagishima S."/>
            <person name="Kawachi M."/>
            <person name="Toyoda A."/>
            <person name="Nozaki H."/>
        </authorList>
    </citation>
    <scope>NUCLEOTIDE SEQUENCE [LARGE SCALE GENOMIC DNA]</scope>
    <source>
        <strain evidence="2 3">NIES-4017</strain>
    </source>
</reference>
<comment type="catalytic activity">
    <reaction evidence="1">
        <text>DNA(n) + a 2'-deoxyribonucleoside 5'-triphosphate = DNA(n+1) + diphosphate</text>
        <dbReference type="Rhea" id="RHEA:22508"/>
        <dbReference type="Rhea" id="RHEA-COMP:17339"/>
        <dbReference type="Rhea" id="RHEA-COMP:17340"/>
        <dbReference type="ChEBI" id="CHEBI:33019"/>
        <dbReference type="ChEBI" id="CHEBI:61560"/>
        <dbReference type="ChEBI" id="CHEBI:173112"/>
        <dbReference type="EC" id="2.7.7.7"/>
    </reaction>
</comment>
<evidence type="ECO:0000256" key="1">
    <source>
        <dbReference type="RuleBase" id="RU365029"/>
    </source>
</evidence>
<gene>
    <name evidence="2" type="ORF">Agub_g1685</name>
</gene>
<keyword evidence="1" id="KW-0004">4Fe-4S</keyword>
<keyword evidence="1" id="KW-0808">Transferase</keyword>
<dbReference type="GO" id="GO:0003677">
    <property type="term" value="F:DNA binding"/>
    <property type="evidence" value="ECO:0007669"/>
    <property type="project" value="UniProtKB-KW"/>
</dbReference>
<protein>
    <recommendedName>
        <fullName evidence="1">DNA polymerase epsilon catalytic subunit</fullName>
        <ecNumber evidence="1">2.7.7.7</ecNumber>
    </recommendedName>
</protein>
<dbReference type="PANTHER" id="PTHR10670:SF0">
    <property type="entry name" value="DNA POLYMERASE EPSILON CATALYTIC SUBUNIT A"/>
    <property type="match status" value="1"/>
</dbReference>
<dbReference type="GO" id="GO:0008622">
    <property type="term" value="C:epsilon DNA polymerase complex"/>
    <property type="evidence" value="ECO:0007669"/>
    <property type="project" value="InterPro"/>
</dbReference>
<dbReference type="Proteomes" id="UP001054857">
    <property type="component" value="Unassembled WGS sequence"/>
</dbReference>
<keyword evidence="1" id="KW-0411">Iron-sulfur</keyword>
<evidence type="ECO:0000313" key="2">
    <source>
        <dbReference type="EMBL" id="GFR41061.1"/>
    </source>
</evidence>
<keyword evidence="1" id="KW-0548">Nucleotidyltransferase</keyword>
<dbReference type="GO" id="GO:0006297">
    <property type="term" value="P:nucleotide-excision repair, DNA gap filling"/>
    <property type="evidence" value="ECO:0007669"/>
    <property type="project" value="TreeGrafter"/>
</dbReference>
<accession>A0AAD3HHS7</accession>
<keyword evidence="1" id="KW-0235">DNA replication</keyword>
<keyword evidence="1" id="KW-0863">Zinc-finger</keyword>
<dbReference type="InterPro" id="IPR029703">
    <property type="entry name" value="POL2"/>
</dbReference>
<dbReference type="GO" id="GO:0008310">
    <property type="term" value="F:single-stranded DNA 3'-5' DNA exonuclease activity"/>
    <property type="evidence" value="ECO:0007669"/>
    <property type="project" value="TreeGrafter"/>
</dbReference>
<comment type="subcellular location">
    <subcellularLocation>
        <location evidence="1">Nucleus</location>
    </subcellularLocation>
</comment>
<sequence>HAAAVTSVPWQLLQLAETSTPGHVKMWFLAGPRLLSVTLLLPRSLLVDSHLPQPQQLEEAIREGVAGGGGAAAAAAGGLQLEVVRAASVTLPGGRRPANVYRVTLPESQYRALAPRLSSALSAPHVAGVYEDRLPATLPAVLALG</sequence>
<dbReference type="GO" id="GO:0008270">
    <property type="term" value="F:zinc ion binding"/>
    <property type="evidence" value="ECO:0007669"/>
    <property type="project" value="UniProtKB-KW"/>
</dbReference>
<dbReference type="GO" id="GO:0051539">
    <property type="term" value="F:4 iron, 4 sulfur cluster binding"/>
    <property type="evidence" value="ECO:0007669"/>
    <property type="project" value="UniProtKB-KW"/>
</dbReference>
<organism evidence="2 3">
    <name type="scientific">Astrephomene gubernaculifera</name>
    <dbReference type="NCBI Taxonomy" id="47775"/>
    <lineage>
        <taxon>Eukaryota</taxon>
        <taxon>Viridiplantae</taxon>
        <taxon>Chlorophyta</taxon>
        <taxon>core chlorophytes</taxon>
        <taxon>Chlorophyceae</taxon>
        <taxon>CS clade</taxon>
        <taxon>Chlamydomonadales</taxon>
        <taxon>Astrephomenaceae</taxon>
        <taxon>Astrephomene</taxon>
    </lineage>
</organism>
<keyword evidence="3" id="KW-1185">Reference proteome</keyword>
<name>A0AAD3HHS7_9CHLO</name>
<comment type="function">
    <text evidence="1">DNA polymerase II participates in chromosomal DNA replication.</text>
</comment>
<dbReference type="GO" id="GO:0000278">
    <property type="term" value="P:mitotic cell cycle"/>
    <property type="evidence" value="ECO:0007669"/>
    <property type="project" value="TreeGrafter"/>
</dbReference>
<dbReference type="EC" id="2.7.7.7" evidence="1"/>
<proteinExistence type="inferred from homology"/>
<keyword evidence="1" id="KW-0862">Zinc</keyword>
<dbReference type="GO" id="GO:0006287">
    <property type="term" value="P:base-excision repair, gap-filling"/>
    <property type="evidence" value="ECO:0007669"/>
    <property type="project" value="TreeGrafter"/>
</dbReference>
<keyword evidence="1" id="KW-0479">Metal-binding</keyword>
<keyword evidence="1" id="KW-0408">Iron</keyword>
<keyword evidence="1" id="KW-0539">Nucleus</keyword>
<comment type="caution">
    <text evidence="2">The sequence shown here is derived from an EMBL/GenBank/DDBJ whole genome shotgun (WGS) entry which is preliminary data.</text>
</comment>
<dbReference type="GO" id="GO:0003887">
    <property type="term" value="F:DNA-directed DNA polymerase activity"/>
    <property type="evidence" value="ECO:0007669"/>
    <property type="project" value="UniProtKB-KW"/>
</dbReference>
<keyword evidence="1" id="KW-0239">DNA-directed DNA polymerase</keyword>
<dbReference type="GO" id="GO:0006272">
    <property type="term" value="P:leading strand elongation"/>
    <property type="evidence" value="ECO:0007669"/>
    <property type="project" value="TreeGrafter"/>
</dbReference>
<feature type="non-terminal residue" evidence="2">
    <location>
        <position position="1"/>
    </location>
</feature>
<dbReference type="AlphaFoldDB" id="A0AAD3HHS7"/>
<dbReference type="EMBL" id="BMAR01000001">
    <property type="protein sequence ID" value="GFR41061.1"/>
    <property type="molecule type" value="Genomic_DNA"/>
</dbReference>
<comment type="cofactor">
    <cofactor evidence="1">
        <name>[4Fe-4S] cluster</name>
        <dbReference type="ChEBI" id="CHEBI:49883"/>
    </cofactor>
</comment>
<feature type="non-terminal residue" evidence="2">
    <location>
        <position position="145"/>
    </location>
</feature>
<comment type="similarity">
    <text evidence="1">Belongs to the DNA polymerase type-B family.</text>
</comment>
<dbReference type="GO" id="GO:0045004">
    <property type="term" value="P:DNA replication proofreading"/>
    <property type="evidence" value="ECO:0007669"/>
    <property type="project" value="TreeGrafter"/>
</dbReference>
<dbReference type="PANTHER" id="PTHR10670">
    <property type="entry name" value="DNA POLYMERASE EPSILON CATALYTIC SUBUNIT A"/>
    <property type="match status" value="1"/>
</dbReference>